<dbReference type="PANTHER" id="PTHR45033:SF2">
    <property type="entry name" value="ZINC-TYPE ALCOHOL DEHYDROGENASE-LIKE PROTEIN C1773.06C"/>
    <property type="match status" value="1"/>
</dbReference>
<dbReference type="EC" id="1.1.1.-" evidence="2"/>
<reference evidence="3" key="1">
    <citation type="journal article" date="2019" name="Int. J. Syst. Evol. Microbiol.">
        <title>The Global Catalogue of Microorganisms (GCM) 10K type strain sequencing project: providing services to taxonomists for standard genome sequencing and annotation.</title>
        <authorList>
            <consortium name="The Broad Institute Genomics Platform"/>
            <consortium name="The Broad Institute Genome Sequencing Center for Infectious Disease"/>
            <person name="Wu L."/>
            <person name="Ma J."/>
        </authorList>
    </citation>
    <scope>NUCLEOTIDE SEQUENCE [LARGE SCALE GENOMIC DNA]</scope>
    <source>
        <strain evidence="3">CCUG 43111</strain>
    </source>
</reference>
<keyword evidence="2" id="KW-0560">Oxidoreductase</keyword>
<name>A0ABW0MKY3_9BURK</name>
<dbReference type="InterPro" id="IPR052711">
    <property type="entry name" value="Zinc_ADH-like"/>
</dbReference>
<organism evidence="2 3">
    <name type="scientific">Massilia suwonensis</name>
    <dbReference type="NCBI Taxonomy" id="648895"/>
    <lineage>
        <taxon>Bacteria</taxon>
        <taxon>Pseudomonadati</taxon>
        <taxon>Pseudomonadota</taxon>
        <taxon>Betaproteobacteria</taxon>
        <taxon>Burkholderiales</taxon>
        <taxon>Oxalobacteraceae</taxon>
        <taxon>Telluria group</taxon>
        <taxon>Massilia</taxon>
    </lineage>
</organism>
<dbReference type="EMBL" id="JBHSMR010000008">
    <property type="protein sequence ID" value="MFC5477466.1"/>
    <property type="molecule type" value="Genomic_DNA"/>
</dbReference>
<proteinExistence type="predicted"/>
<dbReference type="InterPro" id="IPR011032">
    <property type="entry name" value="GroES-like_sf"/>
</dbReference>
<dbReference type="PANTHER" id="PTHR45033">
    <property type="match status" value="1"/>
</dbReference>
<dbReference type="InterPro" id="IPR020843">
    <property type="entry name" value="ER"/>
</dbReference>
<feature type="domain" description="Enoyl reductase (ER)" evidence="1">
    <location>
        <begin position="10"/>
        <end position="335"/>
    </location>
</feature>
<dbReference type="SMART" id="SM00829">
    <property type="entry name" value="PKS_ER"/>
    <property type="match status" value="1"/>
</dbReference>
<dbReference type="CDD" id="cd08276">
    <property type="entry name" value="MDR7"/>
    <property type="match status" value="1"/>
</dbReference>
<dbReference type="Gene3D" id="3.40.50.720">
    <property type="entry name" value="NAD(P)-binding Rossmann-like Domain"/>
    <property type="match status" value="1"/>
</dbReference>
<dbReference type="SUPFAM" id="SSF50129">
    <property type="entry name" value="GroES-like"/>
    <property type="match status" value="1"/>
</dbReference>
<evidence type="ECO:0000259" key="1">
    <source>
        <dbReference type="SMART" id="SM00829"/>
    </source>
</evidence>
<dbReference type="GO" id="GO:0016491">
    <property type="term" value="F:oxidoreductase activity"/>
    <property type="evidence" value="ECO:0007669"/>
    <property type="project" value="UniProtKB-KW"/>
</dbReference>
<sequence length="339" mass="36004">MRAYQILPGENIDGLRCVNFPERELALGEVRVRVHAVSLNYRDLMVASGNYLVNVDDPIIPCSDGAGEVLAVGHGVTRLQVGDRVAASFFPYWQDGRTSPSKIRHALGGDIDGMLAEEVVLHEDALVKIPPQLSYVEASTMPCAGVTAWNAIFESSNGIKPGDTVLLLGTGGVSVLGLQLARAAGLRTIITSSSDEKLARARELGVHHTINYRTIPEWQEEVLRVTHGAGADVVLEVGGQGTVNRSVASCAMGGSVAIIGGVSGFGGEVNPATLLAGAKRMVGIFVGSRRMLEQVMSFAATSEIKPVVDRVFGFEQAQEAYRYMESGSHFGKVVISVTG</sequence>
<accession>A0ABW0MKY3</accession>
<dbReference type="Pfam" id="PF08240">
    <property type="entry name" value="ADH_N"/>
    <property type="match status" value="1"/>
</dbReference>
<evidence type="ECO:0000313" key="3">
    <source>
        <dbReference type="Proteomes" id="UP001596101"/>
    </source>
</evidence>
<dbReference type="RefSeq" id="WP_379752111.1">
    <property type="nucleotide sequence ID" value="NZ_JBHSMR010000008.1"/>
</dbReference>
<comment type="caution">
    <text evidence="2">The sequence shown here is derived from an EMBL/GenBank/DDBJ whole genome shotgun (WGS) entry which is preliminary data.</text>
</comment>
<dbReference type="Pfam" id="PF00107">
    <property type="entry name" value="ADH_zinc_N"/>
    <property type="match status" value="1"/>
</dbReference>
<keyword evidence="3" id="KW-1185">Reference proteome</keyword>
<dbReference type="Gene3D" id="3.90.180.10">
    <property type="entry name" value="Medium-chain alcohol dehydrogenases, catalytic domain"/>
    <property type="match status" value="1"/>
</dbReference>
<dbReference type="InterPro" id="IPR013149">
    <property type="entry name" value="ADH-like_C"/>
</dbReference>
<evidence type="ECO:0000313" key="2">
    <source>
        <dbReference type="EMBL" id="MFC5477466.1"/>
    </source>
</evidence>
<dbReference type="InterPro" id="IPR036291">
    <property type="entry name" value="NAD(P)-bd_dom_sf"/>
</dbReference>
<gene>
    <name evidence="2" type="ORF">ACFPQ5_04655</name>
</gene>
<dbReference type="SUPFAM" id="SSF51735">
    <property type="entry name" value="NAD(P)-binding Rossmann-fold domains"/>
    <property type="match status" value="1"/>
</dbReference>
<dbReference type="InterPro" id="IPR013154">
    <property type="entry name" value="ADH-like_N"/>
</dbReference>
<protein>
    <submittedName>
        <fullName evidence="2">NAD(P)-dependent alcohol dehydrogenase</fullName>
        <ecNumber evidence="2">1.1.1.-</ecNumber>
    </submittedName>
</protein>
<dbReference type="Proteomes" id="UP001596101">
    <property type="component" value="Unassembled WGS sequence"/>
</dbReference>